<proteinExistence type="predicted"/>
<organism evidence="2 3">
    <name type="scientific">Pseudonocardia saturnea</name>
    <dbReference type="NCBI Taxonomy" id="33909"/>
    <lineage>
        <taxon>Bacteria</taxon>
        <taxon>Bacillati</taxon>
        <taxon>Actinomycetota</taxon>
        <taxon>Actinomycetes</taxon>
        <taxon>Pseudonocardiales</taxon>
        <taxon>Pseudonocardiaceae</taxon>
        <taxon>Pseudonocardia</taxon>
    </lineage>
</organism>
<comment type="caution">
    <text evidence="2">The sequence shown here is derived from an EMBL/GenBank/DDBJ whole genome shotgun (WGS) entry which is preliminary data.</text>
</comment>
<dbReference type="Proteomes" id="UP000320693">
    <property type="component" value="Unassembled WGS sequence"/>
</dbReference>
<name>A0ABQ0RZ31_9PSEU</name>
<gene>
    <name evidence="2" type="ORF">PSA01_29560</name>
</gene>
<keyword evidence="3" id="KW-1185">Reference proteome</keyword>
<protein>
    <submittedName>
        <fullName evidence="2">Uncharacterized protein</fullName>
    </submittedName>
</protein>
<evidence type="ECO:0000256" key="1">
    <source>
        <dbReference type="SAM" id="MobiDB-lite"/>
    </source>
</evidence>
<evidence type="ECO:0000313" key="2">
    <source>
        <dbReference type="EMBL" id="GEC25927.1"/>
    </source>
</evidence>
<accession>A0ABQ0RZ31</accession>
<feature type="region of interest" description="Disordered" evidence="1">
    <location>
        <begin position="1"/>
        <end position="61"/>
    </location>
</feature>
<reference evidence="2 3" key="1">
    <citation type="submission" date="2019-06" db="EMBL/GenBank/DDBJ databases">
        <title>Whole genome shotgun sequence of Pseudonocardia saturnea NBRC 14499.</title>
        <authorList>
            <person name="Hosoyama A."/>
            <person name="Uohara A."/>
            <person name="Ohji S."/>
            <person name="Ichikawa N."/>
        </authorList>
    </citation>
    <scope>NUCLEOTIDE SEQUENCE [LARGE SCALE GENOMIC DNA]</scope>
    <source>
        <strain evidence="2 3">NBRC 14499</strain>
    </source>
</reference>
<sequence>MSRATASDALSGRNTAPAEPIVTSRSSRGVDETRAARTQPPEPGADRSVPPASAGFLMSEG</sequence>
<evidence type="ECO:0000313" key="3">
    <source>
        <dbReference type="Proteomes" id="UP000320693"/>
    </source>
</evidence>
<dbReference type="EMBL" id="BJNH01000030">
    <property type="protein sequence ID" value="GEC25927.1"/>
    <property type="molecule type" value="Genomic_DNA"/>
</dbReference>